<accession>A0A077ZQI0</accession>
<reference evidence="4 5" key="1">
    <citation type="submission" date="2014-06" db="EMBL/GenBank/DDBJ databases">
        <authorList>
            <person name="Swart Estienne"/>
        </authorList>
    </citation>
    <scope>NUCLEOTIDE SEQUENCE [LARGE SCALE GENOMIC DNA]</scope>
    <source>
        <strain evidence="4 5">130c</strain>
    </source>
</reference>
<organism evidence="4 5">
    <name type="scientific">Stylonychia lemnae</name>
    <name type="common">Ciliate</name>
    <dbReference type="NCBI Taxonomy" id="5949"/>
    <lineage>
        <taxon>Eukaryota</taxon>
        <taxon>Sar</taxon>
        <taxon>Alveolata</taxon>
        <taxon>Ciliophora</taxon>
        <taxon>Intramacronucleata</taxon>
        <taxon>Spirotrichea</taxon>
        <taxon>Stichotrichia</taxon>
        <taxon>Sporadotrichida</taxon>
        <taxon>Oxytrichidae</taxon>
        <taxon>Stylonychinae</taxon>
        <taxon>Stylonychia</taxon>
    </lineage>
</organism>
<dbReference type="EMBL" id="CCKQ01000625">
    <property type="protein sequence ID" value="CDW71714.1"/>
    <property type="molecule type" value="Genomic_DNA"/>
</dbReference>
<dbReference type="GO" id="GO:0005524">
    <property type="term" value="F:ATP binding"/>
    <property type="evidence" value="ECO:0007669"/>
    <property type="project" value="UniProtKB-KW"/>
</dbReference>
<dbReference type="PROSITE" id="PS50893">
    <property type="entry name" value="ABC_TRANSPORTER_2"/>
    <property type="match status" value="1"/>
</dbReference>
<keyword evidence="1" id="KW-0547">Nucleotide-binding</keyword>
<dbReference type="InterPro" id="IPR003439">
    <property type="entry name" value="ABC_transporter-like_ATP-bd"/>
</dbReference>
<dbReference type="SUPFAM" id="SSF52540">
    <property type="entry name" value="P-loop containing nucleoside triphosphate hydrolases"/>
    <property type="match status" value="1"/>
</dbReference>
<dbReference type="Gene3D" id="3.40.50.300">
    <property type="entry name" value="P-loop containing nucleotide triphosphate hydrolases"/>
    <property type="match status" value="2"/>
</dbReference>
<dbReference type="PANTHER" id="PTHR43038">
    <property type="entry name" value="ATP-BINDING CASSETTE, SUB-FAMILY H, MEMBER 1"/>
    <property type="match status" value="1"/>
</dbReference>
<dbReference type="AlphaFoldDB" id="A0A077ZQI0"/>
<evidence type="ECO:0000259" key="3">
    <source>
        <dbReference type="PROSITE" id="PS50893"/>
    </source>
</evidence>
<dbReference type="InParanoid" id="A0A077ZQI0"/>
<feature type="domain" description="ABC transporter" evidence="3">
    <location>
        <begin position="13"/>
        <end position="174"/>
    </location>
</feature>
<sequence length="177" mass="20412">MRMHDNSKYIYGLQINNVCKAYNNDEKVLKGIELNLQNGDFYCLLGPNGAGKTTLLEILAGRASYDSGEITLNNYDSNFQKHQYRKMISYSSDKINDAIQRLMIECQLLDYKDAIAQNLSGGYKRRLQIAISLIKQSDLIILDEPTAGLDYETRISWHYGQWSDQLRLKLLRNYSNK</sequence>
<keyword evidence="2" id="KW-0067">ATP-binding</keyword>
<dbReference type="PANTHER" id="PTHR43038:SF7">
    <property type="entry name" value="ABC TRANSPORT SYSTEM ATP-BINDING PROTEIN"/>
    <property type="match status" value="1"/>
</dbReference>
<dbReference type="GO" id="GO:0016887">
    <property type="term" value="F:ATP hydrolysis activity"/>
    <property type="evidence" value="ECO:0007669"/>
    <property type="project" value="InterPro"/>
</dbReference>
<name>A0A077ZQI0_STYLE</name>
<dbReference type="SMART" id="SM00382">
    <property type="entry name" value="AAA"/>
    <property type="match status" value="1"/>
</dbReference>
<keyword evidence="5" id="KW-1185">Reference proteome</keyword>
<dbReference type="OrthoDB" id="10255969at2759"/>
<dbReference type="InterPro" id="IPR027417">
    <property type="entry name" value="P-loop_NTPase"/>
</dbReference>
<evidence type="ECO:0000256" key="1">
    <source>
        <dbReference type="ARBA" id="ARBA00022741"/>
    </source>
</evidence>
<evidence type="ECO:0000313" key="5">
    <source>
        <dbReference type="Proteomes" id="UP000039865"/>
    </source>
</evidence>
<protein>
    <submittedName>
        <fullName evidence="4">Abc transporter</fullName>
    </submittedName>
</protein>
<proteinExistence type="predicted"/>
<dbReference type="Proteomes" id="UP000039865">
    <property type="component" value="Unassembled WGS sequence"/>
</dbReference>
<dbReference type="Pfam" id="PF00005">
    <property type="entry name" value="ABC_tran"/>
    <property type="match status" value="1"/>
</dbReference>
<dbReference type="FunCoup" id="A0A077ZQI0">
    <property type="interactions" value="15"/>
</dbReference>
<evidence type="ECO:0000313" key="4">
    <source>
        <dbReference type="EMBL" id="CDW71714.1"/>
    </source>
</evidence>
<dbReference type="InterPro" id="IPR003593">
    <property type="entry name" value="AAA+_ATPase"/>
</dbReference>
<gene>
    <name evidence="4" type="primary">Contig2287.g2473</name>
    <name evidence="4" type="ORF">STYLEM_662</name>
</gene>
<evidence type="ECO:0000256" key="2">
    <source>
        <dbReference type="ARBA" id="ARBA00022840"/>
    </source>
</evidence>